<keyword evidence="1" id="KW-0833">Ubl conjugation pathway</keyword>
<evidence type="ECO:0000256" key="1">
    <source>
        <dbReference type="ARBA" id="ARBA00022786"/>
    </source>
</evidence>
<keyword evidence="3" id="KW-1185">Reference proteome</keyword>
<dbReference type="STRING" id="307507.A0A2V0NK97"/>
<organism evidence="2 3">
    <name type="scientific">Raphidocelis subcapitata</name>
    <dbReference type="NCBI Taxonomy" id="307507"/>
    <lineage>
        <taxon>Eukaryota</taxon>
        <taxon>Viridiplantae</taxon>
        <taxon>Chlorophyta</taxon>
        <taxon>core chlorophytes</taxon>
        <taxon>Chlorophyceae</taxon>
        <taxon>CS clade</taxon>
        <taxon>Sphaeropleales</taxon>
        <taxon>Selenastraceae</taxon>
        <taxon>Raphidocelis</taxon>
    </lineage>
</organism>
<name>A0A2V0NK97_9CHLO</name>
<comment type="caution">
    <text evidence="2">The sequence shown here is derived from an EMBL/GenBank/DDBJ whole genome shotgun (WGS) entry which is preliminary data.</text>
</comment>
<sequence length="730" mass="73266">MGTSKAASATDAEASVQESALRLAFMSLPAGEQCFAVSRISRDWAAWAAPRADALAARAAAAEAGGGPVAALACWSLPLWLLQEAWPQLTPAQRLRAAARAAALGDAESLSWALAAARPDDDGELARGPLICAAAAAGGHLEALKAARAAGCAWTDDVTTNAARGSHALLLHWALDNGCPADAAACCSALAPQLLQQDDSDALGSAAASVSALYAHHNQAVPAIARADGVMPALVSALHSADRRIVFAALDALSSFAEFGPAEAALIAAEPGALPAFEVAARLGGGFAFVCSITLGCIAGVDEAASLAVADARLRDATRDLAAAVAAGDDCWIFREATSIYQITQFSPHRVAAEEGAVAALMAALGTSDDRTAYHVAVALNGVAQACPEQVACVPGIWEGLVKTLTRGVALAGGSVEDPESSWIAAAAAISLTRMAESSHASASRLASTPGAVAALAAALATACRVAEAAPRPVGNEVDGHEFWARWSQAGSAAAVALFHLSRIPGDHVRGAAAAPVVGALVAALRSHSLHTSHNAAHALAHFAKLDSDLAQRAIAAGALPGLIGMLLWPCSTCVAACAMGALLDRAGEAAVDHLTALPDALPVIVAALASGPSPQEQPGEPAERVRSTASILQKLACGSAQAAWAVAYTPGALPALAAALTHPIEAAVEPAAGAIRGVASAGPQLAECVRDTPWAVEALSSVANNAGRTDNARAHASAALALLGLPRQA</sequence>
<dbReference type="PANTHER" id="PTHR23315:SF7">
    <property type="entry name" value="U-BOX DOMAIN-CONTAINING PROTEIN 4"/>
    <property type="match status" value="1"/>
</dbReference>
<dbReference type="OrthoDB" id="63514at2759"/>
<dbReference type="PANTHER" id="PTHR23315">
    <property type="entry name" value="U BOX DOMAIN-CONTAINING"/>
    <property type="match status" value="1"/>
</dbReference>
<dbReference type="InParanoid" id="A0A2V0NK97"/>
<dbReference type="InterPro" id="IPR016024">
    <property type="entry name" value="ARM-type_fold"/>
</dbReference>
<protein>
    <submittedName>
        <fullName evidence="2">Uncharacterized protein</fullName>
    </submittedName>
</protein>
<dbReference type="EMBL" id="BDRX01000002">
    <property type="protein sequence ID" value="GBF87708.1"/>
    <property type="molecule type" value="Genomic_DNA"/>
</dbReference>
<dbReference type="InterPro" id="IPR000225">
    <property type="entry name" value="Armadillo"/>
</dbReference>
<dbReference type="SMART" id="SM00185">
    <property type="entry name" value="ARM"/>
    <property type="match status" value="4"/>
</dbReference>
<gene>
    <name evidence="2" type="ORF">Rsub_00419</name>
</gene>
<proteinExistence type="predicted"/>
<evidence type="ECO:0000313" key="2">
    <source>
        <dbReference type="EMBL" id="GBF87708.1"/>
    </source>
</evidence>
<dbReference type="AlphaFoldDB" id="A0A2V0NK97"/>
<dbReference type="Gene3D" id="1.25.10.10">
    <property type="entry name" value="Leucine-rich Repeat Variant"/>
    <property type="match status" value="4"/>
</dbReference>
<evidence type="ECO:0000313" key="3">
    <source>
        <dbReference type="Proteomes" id="UP000247498"/>
    </source>
</evidence>
<reference evidence="2 3" key="1">
    <citation type="journal article" date="2018" name="Sci. Rep.">
        <title>Raphidocelis subcapitata (=Pseudokirchneriella subcapitata) provides an insight into genome evolution and environmental adaptations in the Sphaeropleales.</title>
        <authorList>
            <person name="Suzuki S."/>
            <person name="Yamaguchi H."/>
            <person name="Nakajima N."/>
            <person name="Kawachi M."/>
        </authorList>
    </citation>
    <scope>NUCLEOTIDE SEQUENCE [LARGE SCALE GENOMIC DNA]</scope>
    <source>
        <strain evidence="2 3">NIES-35</strain>
    </source>
</reference>
<dbReference type="InterPro" id="IPR011989">
    <property type="entry name" value="ARM-like"/>
</dbReference>
<dbReference type="SUPFAM" id="SSF48371">
    <property type="entry name" value="ARM repeat"/>
    <property type="match status" value="2"/>
</dbReference>
<accession>A0A2V0NK97</accession>
<dbReference type="Proteomes" id="UP000247498">
    <property type="component" value="Unassembled WGS sequence"/>
</dbReference>